<name>A0AAU8BT08_9VIBR</name>
<protein>
    <submittedName>
        <fullName evidence="7">DMT family transporter</fullName>
    </submittedName>
</protein>
<accession>A0AAU8BT08</accession>
<dbReference type="InterPro" id="IPR050638">
    <property type="entry name" value="AA-Vitamin_Transporters"/>
</dbReference>
<dbReference type="EMBL" id="CP115921">
    <property type="protein sequence ID" value="XCD18773.1"/>
    <property type="molecule type" value="Genomic_DNA"/>
</dbReference>
<evidence type="ECO:0000256" key="5">
    <source>
        <dbReference type="SAM" id="Phobius"/>
    </source>
</evidence>
<evidence type="ECO:0000313" key="7">
    <source>
        <dbReference type="EMBL" id="XCD18773.1"/>
    </source>
</evidence>
<keyword evidence="4 5" id="KW-0472">Membrane</keyword>
<dbReference type="SUPFAM" id="SSF103481">
    <property type="entry name" value="Multidrug resistance efflux transporter EmrE"/>
    <property type="match status" value="2"/>
</dbReference>
<feature type="transmembrane region" description="Helical" evidence="5">
    <location>
        <begin position="100"/>
        <end position="117"/>
    </location>
</feature>
<dbReference type="KEGG" id="vck:PG915_18665"/>
<feature type="transmembrane region" description="Helical" evidence="5">
    <location>
        <begin position="37"/>
        <end position="56"/>
    </location>
</feature>
<comment type="subcellular location">
    <subcellularLocation>
        <location evidence="1">Membrane</location>
        <topology evidence="1">Multi-pass membrane protein</topology>
    </subcellularLocation>
</comment>
<dbReference type="Pfam" id="PF00892">
    <property type="entry name" value="EamA"/>
    <property type="match status" value="1"/>
</dbReference>
<gene>
    <name evidence="7" type="ORF">PG915_18665</name>
</gene>
<keyword evidence="3 5" id="KW-1133">Transmembrane helix</keyword>
<reference evidence="7" key="1">
    <citation type="submission" date="2023-01" db="EMBL/GenBank/DDBJ databases">
        <title>Vibrio sp. CB1-14 genome sequencing.</title>
        <authorList>
            <person name="Otstavnykh N."/>
            <person name="Isaeva M."/>
            <person name="Meleshko D."/>
        </authorList>
    </citation>
    <scope>NUCLEOTIDE SEQUENCE</scope>
    <source>
        <strain evidence="7">CB1-14</strain>
    </source>
</reference>
<keyword evidence="2 5" id="KW-0812">Transmembrane</keyword>
<feature type="domain" description="EamA" evidence="6">
    <location>
        <begin position="153"/>
        <end position="287"/>
    </location>
</feature>
<feature type="transmembrane region" description="Helical" evidence="5">
    <location>
        <begin position="129"/>
        <end position="146"/>
    </location>
</feature>
<dbReference type="RefSeq" id="WP_353499915.1">
    <property type="nucleotide sequence ID" value="NZ_CP115921.1"/>
</dbReference>
<evidence type="ECO:0000259" key="6">
    <source>
        <dbReference type="Pfam" id="PF00892"/>
    </source>
</evidence>
<dbReference type="GO" id="GO:0016020">
    <property type="term" value="C:membrane"/>
    <property type="evidence" value="ECO:0007669"/>
    <property type="project" value="UniProtKB-SubCell"/>
</dbReference>
<proteinExistence type="predicted"/>
<evidence type="ECO:0000256" key="1">
    <source>
        <dbReference type="ARBA" id="ARBA00004141"/>
    </source>
</evidence>
<dbReference type="PANTHER" id="PTHR32322">
    <property type="entry name" value="INNER MEMBRANE TRANSPORTER"/>
    <property type="match status" value="1"/>
</dbReference>
<evidence type="ECO:0000256" key="4">
    <source>
        <dbReference type="ARBA" id="ARBA00023136"/>
    </source>
</evidence>
<feature type="transmembrane region" description="Helical" evidence="5">
    <location>
        <begin position="270"/>
        <end position="289"/>
    </location>
</feature>
<dbReference type="AlphaFoldDB" id="A0AAU8BT08"/>
<feature type="transmembrane region" description="Helical" evidence="5">
    <location>
        <begin position="76"/>
        <end position="94"/>
    </location>
</feature>
<dbReference type="PANTHER" id="PTHR32322:SF9">
    <property type="entry name" value="AMINO-ACID METABOLITE EFFLUX PUMP-RELATED"/>
    <property type="match status" value="1"/>
</dbReference>
<evidence type="ECO:0000256" key="3">
    <source>
        <dbReference type="ARBA" id="ARBA00022989"/>
    </source>
</evidence>
<feature type="transmembrane region" description="Helical" evidence="5">
    <location>
        <begin position="152"/>
        <end position="172"/>
    </location>
</feature>
<feature type="transmembrane region" description="Helical" evidence="5">
    <location>
        <begin position="210"/>
        <end position="233"/>
    </location>
</feature>
<dbReference type="InterPro" id="IPR000620">
    <property type="entry name" value="EamA_dom"/>
</dbReference>
<evidence type="ECO:0000256" key="2">
    <source>
        <dbReference type="ARBA" id="ARBA00022692"/>
    </source>
</evidence>
<feature type="transmembrane region" description="Helical" evidence="5">
    <location>
        <begin position="245"/>
        <end position="264"/>
    </location>
</feature>
<feature type="transmembrane region" description="Helical" evidence="5">
    <location>
        <begin position="184"/>
        <end position="204"/>
    </location>
</feature>
<dbReference type="InterPro" id="IPR037185">
    <property type="entry name" value="EmrE-like"/>
</dbReference>
<organism evidence="7">
    <name type="scientific">Vibrio chaetopteri</name>
    <dbReference type="NCBI Taxonomy" id="3016528"/>
    <lineage>
        <taxon>Bacteria</taxon>
        <taxon>Pseudomonadati</taxon>
        <taxon>Pseudomonadota</taxon>
        <taxon>Gammaproteobacteria</taxon>
        <taxon>Vibrionales</taxon>
        <taxon>Vibrionaceae</taxon>
        <taxon>Vibrio</taxon>
    </lineage>
</organism>
<sequence>MNSTVTLSFAAMTAFAFNSLLCRLALGSSAIDPVSFTSIRLISGAATLIVLSTLIARRQGTKAKTPNASIPLKQSIVLGATLFGYALLFSLAYITLDTGTGALILFGTVQFALVIHHRLTGHTLTPLEMVGMFVAVGGFILLLLPGAAQPSWLGASLMVASGLCWSGFTLLGKQVNSPVIATKQGFIVASVMVFAFAILSQVLFALPSTFTASGILYALLSGVIASGLGYYLWYRLLPTIDVLQASLMQLSVPAIAMFLGWGLLAETPSHLSLLATVLILTGIAVATWAKSRSSVKIDK</sequence>